<dbReference type="EMBL" id="GGEC01082800">
    <property type="protein sequence ID" value="MBX63284.1"/>
    <property type="molecule type" value="Transcribed_RNA"/>
</dbReference>
<name>A0A2P2Q8L3_RHIMU</name>
<reference evidence="1" key="1">
    <citation type="submission" date="2018-02" db="EMBL/GenBank/DDBJ databases">
        <title>Rhizophora mucronata_Transcriptome.</title>
        <authorList>
            <person name="Meera S.P."/>
            <person name="Sreeshan A."/>
            <person name="Augustine A."/>
        </authorList>
    </citation>
    <scope>NUCLEOTIDE SEQUENCE</scope>
    <source>
        <tissue evidence="1">Leaf</tissue>
    </source>
</reference>
<organism evidence="1">
    <name type="scientific">Rhizophora mucronata</name>
    <name type="common">Asiatic mangrove</name>
    <dbReference type="NCBI Taxonomy" id="61149"/>
    <lineage>
        <taxon>Eukaryota</taxon>
        <taxon>Viridiplantae</taxon>
        <taxon>Streptophyta</taxon>
        <taxon>Embryophyta</taxon>
        <taxon>Tracheophyta</taxon>
        <taxon>Spermatophyta</taxon>
        <taxon>Magnoliopsida</taxon>
        <taxon>eudicotyledons</taxon>
        <taxon>Gunneridae</taxon>
        <taxon>Pentapetalae</taxon>
        <taxon>rosids</taxon>
        <taxon>fabids</taxon>
        <taxon>Malpighiales</taxon>
        <taxon>Rhizophoraceae</taxon>
        <taxon>Rhizophora</taxon>
    </lineage>
</organism>
<proteinExistence type="predicted"/>
<protein>
    <submittedName>
        <fullName evidence="1">Uncharacterized protein</fullName>
    </submittedName>
</protein>
<sequence length="95" mass="10089">MIVTKVKPMEVNKIKEATTGVDGSMETAAAEIEAYHVTGAGITFDAIPGAAVALFTLELPRFKLRAAQRRAGGRAADYEGLLELQEGRALTIVAE</sequence>
<dbReference type="AlphaFoldDB" id="A0A2P2Q8L3"/>
<accession>A0A2P2Q8L3</accession>
<evidence type="ECO:0000313" key="1">
    <source>
        <dbReference type="EMBL" id="MBX63284.1"/>
    </source>
</evidence>